<comment type="similarity">
    <text evidence="2 8">Belongs to the acetyltransferase family. ArgA subfamily.</text>
</comment>
<dbReference type="SUPFAM" id="SSF55729">
    <property type="entry name" value="Acyl-CoA N-acyltransferases (Nat)"/>
    <property type="match status" value="1"/>
</dbReference>
<evidence type="ECO:0000256" key="6">
    <source>
        <dbReference type="ARBA" id="ARBA00023315"/>
    </source>
</evidence>
<accession>A0ABV5ZD54</accession>
<keyword evidence="8" id="KW-0963">Cytoplasm</keyword>
<evidence type="ECO:0000256" key="5">
    <source>
        <dbReference type="ARBA" id="ARBA00022679"/>
    </source>
</evidence>
<sequence>MNAHEYVSWFRHSSPYINAHRGKTFVIMLGGEALEHPNFSNIIHDIALLNSLGVRLVLIHGTRPQIEARLQAKGLPNRLHLHQRITDEDTLECVKEAVGVARINIEALMSMGLANSPMHNARIRVVGGNFVAARPIGVSEGQDMYYTGEVRRIDASAINRLLNDNAIVLLSNIGYSPTGEAFNLSVEEVATQAAIALKADKLIAFSADQGVVNSRGQVINELVVPKAERLIRLHSARMGADEPISELARVLQALVGACKGGVSRTHLISYRQDGALLTELFSREGSGTMVVEQSYEQVRQATIEDVGGLLELLRPLEEAGILVRRSRELLEAEIERFTLIDRDGTIIACAALYPFPDEGCAELACVAVHSQYRGGDRGEQLLEKIERRARKQGIKELFVLTTRTAHWFLEHGFAPAPMSRLPAKKQALYNFQRNSKVFFKSL</sequence>
<dbReference type="Pfam" id="PF00696">
    <property type="entry name" value="AA_kinase"/>
    <property type="match status" value="1"/>
</dbReference>
<dbReference type="GO" id="GO:0016746">
    <property type="term" value="F:acyltransferase activity"/>
    <property type="evidence" value="ECO:0007669"/>
    <property type="project" value="UniProtKB-KW"/>
</dbReference>
<dbReference type="RefSeq" id="WP_027311901.1">
    <property type="nucleotide sequence ID" value="NZ_JAUESS010000003.1"/>
</dbReference>
<comment type="miscellaneous">
    <text evidence="8">In bacteria which possess the bifunctional enzyme ornithine acetyltransferase/N-acetylglutamate synthase (ArgJ), ArgA fulfills an anaplerotic role.</text>
</comment>
<dbReference type="EC" id="2.3.1.1" evidence="8"/>
<comment type="pathway">
    <text evidence="1 8">Amino-acid biosynthesis; L-arginine biosynthesis; N(2)-acetyl-L-ornithine from L-glutamate: step 1/4.</text>
</comment>
<protein>
    <recommendedName>
        <fullName evidence="8">Amino-acid acetyltransferase</fullName>
        <ecNumber evidence="8">2.3.1.1</ecNumber>
    </recommendedName>
    <alternativeName>
        <fullName evidence="8">N-acetylglutamate synthase</fullName>
        <shortName evidence="8">AGS</shortName>
        <shortName evidence="8">NAGS</shortName>
    </alternativeName>
</protein>
<dbReference type="InterPro" id="IPR016181">
    <property type="entry name" value="Acyl_CoA_acyltransferase"/>
</dbReference>
<comment type="subcellular location">
    <subcellularLocation>
        <location evidence="8">Cytoplasm</location>
    </subcellularLocation>
</comment>
<dbReference type="CDD" id="cd04237">
    <property type="entry name" value="AAK_NAGS-ABP"/>
    <property type="match status" value="1"/>
</dbReference>
<dbReference type="Pfam" id="PF00583">
    <property type="entry name" value="Acetyltransf_1"/>
    <property type="match status" value="1"/>
</dbReference>
<dbReference type="SUPFAM" id="SSF53633">
    <property type="entry name" value="Carbamate kinase-like"/>
    <property type="match status" value="1"/>
</dbReference>
<evidence type="ECO:0000256" key="3">
    <source>
        <dbReference type="ARBA" id="ARBA00022571"/>
    </source>
</evidence>
<evidence type="ECO:0000259" key="9">
    <source>
        <dbReference type="PROSITE" id="PS51186"/>
    </source>
</evidence>
<dbReference type="Gene3D" id="3.40.630.30">
    <property type="match status" value="1"/>
</dbReference>
<keyword evidence="11" id="KW-1185">Reference proteome</keyword>
<gene>
    <name evidence="8 10" type="primary">argA</name>
    <name evidence="10" type="ORF">ACFFLH_08560</name>
</gene>
<name>A0ABV5ZD54_9GAMM</name>
<dbReference type="CDD" id="cd04301">
    <property type="entry name" value="NAT_SF"/>
    <property type="match status" value="1"/>
</dbReference>
<evidence type="ECO:0000256" key="8">
    <source>
        <dbReference type="HAMAP-Rule" id="MF_01105"/>
    </source>
</evidence>
<dbReference type="PROSITE" id="PS51186">
    <property type="entry name" value="GNAT"/>
    <property type="match status" value="1"/>
</dbReference>
<dbReference type="NCBIfam" id="TIGR01890">
    <property type="entry name" value="N-Ac-Glu-synth"/>
    <property type="match status" value="1"/>
</dbReference>
<proteinExistence type="inferred from homology"/>
<comment type="caution">
    <text evidence="10">The sequence shown here is derived from an EMBL/GenBank/DDBJ whole genome shotgun (WGS) entry which is preliminary data.</text>
</comment>
<dbReference type="Gene3D" id="3.40.1160.10">
    <property type="entry name" value="Acetylglutamate kinase-like"/>
    <property type="match status" value="1"/>
</dbReference>
<dbReference type="HAMAP" id="MF_01105">
    <property type="entry name" value="N_acetyl_glu_synth"/>
    <property type="match status" value="1"/>
</dbReference>
<dbReference type="InterPro" id="IPR010167">
    <property type="entry name" value="NH2A_AcTrfase"/>
</dbReference>
<organism evidence="10 11">
    <name type="scientific">Balneatrix alpica</name>
    <dbReference type="NCBI Taxonomy" id="75684"/>
    <lineage>
        <taxon>Bacteria</taxon>
        <taxon>Pseudomonadati</taxon>
        <taxon>Pseudomonadota</taxon>
        <taxon>Gammaproteobacteria</taxon>
        <taxon>Oceanospirillales</taxon>
        <taxon>Balneatrichaceae</taxon>
        <taxon>Balneatrix</taxon>
    </lineage>
</organism>
<dbReference type="NCBIfam" id="NF003641">
    <property type="entry name" value="PRK05279.1"/>
    <property type="match status" value="1"/>
</dbReference>
<keyword evidence="4 8" id="KW-0028">Amino-acid biosynthesis</keyword>
<evidence type="ECO:0000256" key="4">
    <source>
        <dbReference type="ARBA" id="ARBA00022605"/>
    </source>
</evidence>
<feature type="domain" description="N-acetyltransferase" evidence="9">
    <location>
        <begin position="296"/>
        <end position="435"/>
    </location>
</feature>
<dbReference type="PANTHER" id="PTHR30602:SF12">
    <property type="entry name" value="AMINO-ACID ACETYLTRANSFERASE NAGS1, CHLOROPLASTIC-RELATED"/>
    <property type="match status" value="1"/>
</dbReference>
<dbReference type="InterPro" id="IPR001048">
    <property type="entry name" value="Asp/Glu/Uridylate_kinase"/>
</dbReference>
<reference evidence="10 11" key="1">
    <citation type="submission" date="2024-09" db="EMBL/GenBank/DDBJ databases">
        <authorList>
            <person name="Sun Q."/>
            <person name="Mori K."/>
        </authorList>
    </citation>
    <scope>NUCLEOTIDE SEQUENCE [LARGE SCALE GENOMIC DNA]</scope>
    <source>
        <strain evidence="10 11">ATCC 51285</strain>
    </source>
</reference>
<dbReference type="Proteomes" id="UP001589628">
    <property type="component" value="Unassembled WGS sequence"/>
</dbReference>
<dbReference type="InterPro" id="IPR033719">
    <property type="entry name" value="NAGS_kin"/>
</dbReference>
<evidence type="ECO:0000256" key="1">
    <source>
        <dbReference type="ARBA" id="ARBA00004925"/>
    </source>
</evidence>
<keyword evidence="5 8" id="KW-0808">Transferase</keyword>
<dbReference type="InterPro" id="IPR000182">
    <property type="entry name" value="GNAT_dom"/>
</dbReference>
<keyword evidence="3 8" id="KW-0055">Arginine biosynthesis</keyword>
<comment type="catalytic activity">
    <reaction evidence="7 8">
        <text>L-glutamate + acetyl-CoA = N-acetyl-L-glutamate + CoA + H(+)</text>
        <dbReference type="Rhea" id="RHEA:24292"/>
        <dbReference type="ChEBI" id="CHEBI:15378"/>
        <dbReference type="ChEBI" id="CHEBI:29985"/>
        <dbReference type="ChEBI" id="CHEBI:44337"/>
        <dbReference type="ChEBI" id="CHEBI:57287"/>
        <dbReference type="ChEBI" id="CHEBI:57288"/>
        <dbReference type="EC" id="2.3.1.1"/>
    </reaction>
</comment>
<evidence type="ECO:0000313" key="10">
    <source>
        <dbReference type="EMBL" id="MFB9886459.1"/>
    </source>
</evidence>
<dbReference type="EMBL" id="JBHLZN010000002">
    <property type="protein sequence ID" value="MFB9886459.1"/>
    <property type="molecule type" value="Genomic_DNA"/>
</dbReference>
<evidence type="ECO:0000313" key="11">
    <source>
        <dbReference type="Proteomes" id="UP001589628"/>
    </source>
</evidence>
<dbReference type="PIRSF" id="PIRSF000423">
    <property type="entry name" value="ArgA"/>
    <property type="match status" value="1"/>
</dbReference>
<keyword evidence="6 8" id="KW-0012">Acyltransferase</keyword>
<evidence type="ECO:0000256" key="2">
    <source>
        <dbReference type="ARBA" id="ARBA00009145"/>
    </source>
</evidence>
<dbReference type="PANTHER" id="PTHR30602">
    <property type="entry name" value="AMINO-ACID ACETYLTRANSFERASE"/>
    <property type="match status" value="1"/>
</dbReference>
<dbReference type="InterPro" id="IPR036393">
    <property type="entry name" value="AceGlu_kinase-like_sf"/>
</dbReference>
<evidence type="ECO:0000256" key="7">
    <source>
        <dbReference type="ARBA" id="ARBA00048372"/>
    </source>
</evidence>